<gene>
    <name evidence="1" type="ORF">SAMN05443529_12635</name>
</gene>
<dbReference type="Gene3D" id="1.10.10.10">
    <property type="entry name" value="Winged helix-like DNA-binding domain superfamily/Winged helix DNA-binding domain"/>
    <property type="match status" value="1"/>
</dbReference>
<dbReference type="RefSeq" id="WP_092335112.1">
    <property type="nucleotide sequence ID" value="NZ_FNCP01000026.1"/>
</dbReference>
<dbReference type="EMBL" id="FNCP01000026">
    <property type="protein sequence ID" value="SDI09040.1"/>
    <property type="molecule type" value="Genomic_DNA"/>
</dbReference>
<dbReference type="GO" id="GO:0008168">
    <property type="term" value="F:methyltransferase activity"/>
    <property type="evidence" value="ECO:0007669"/>
    <property type="project" value="UniProtKB-KW"/>
</dbReference>
<evidence type="ECO:0000313" key="2">
    <source>
        <dbReference type="Proteomes" id="UP000198656"/>
    </source>
</evidence>
<name>A0A1G8HRB5_9FIRM</name>
<keyword evidence="2" id="KW-1185">Reference proteome</keyword>
<proteinExistence type="predicted"/>
<dbReference type="OrthoDB" id="1796440at2"/>
<evidence type="ECO:0000313" key="1">
    <source>
        <dbReference type="EMBL" id="SDI09040.1"/>
    </source>
</evidence>
<accession>A0A1G8HRB5</accession>
<dbReference type="Proteomes" id="UP000198656">
    <property type="component" value="Unassembled WGS sequence"/>
</dbReference>
<dbReference type="STRING" id="1121419.SAMN05443529_12635"/>
<reference evidence="2" key="1">
    <citation type="submission" date="2016-10" db="EMBL/GenBank/DDBJ databases">
        <authorList>
            <person name="Varghese N."/>
            <person name="Submissions S."/>
        </authorList>
    </citation>
    <scope>NUCLEOTIDE SEQUENCE [LARGE SCALE GENOMIC DNA]</scope>
    <source>
        <strain evidence="2">DSM 8344</strain>
    </source>
</reference>
<protein>
    <submittedName>
        <fullName evidence="1">6-O-methylguanine DNA methyltransferase, DNA binding domain</fullName>
    </submittedName>
</protein>
<sequence>MARKSYNEKLNSSGDLPKIEFIGIDNKMAKGFGCGNMLIAAPKEYDEVMKRIPEGKVITSDGIRNYLALKHEADFTCHLTAGIFINIAANASQEREALGSKDITPFWRTLKKGGELNDKYPGGIDQQKMLLELEGHEVIKKGKRCFVKDFEKVLFKFS</sequence>
<dbReference type="InterPro" id="IPR036388">
    <property type="entry name" value="WH-like_DNA-bd_sf"/>
</dbReference>
<organism evidence="1 2">
    <name type="scientific">Desulfosporosinus hippei DSM 8344</name>
    <dbReference type="NCBI Taxonomy" id="1121419"/>
    <lineage>
        <taxon>Bacteria</taxon>
        <taxon>Bacillati</taxon>
        <taxon>Bacillota</taxon>
        <taxon>Clostridia</taxon>
        <taxon>Eubacteriales</taxon>
        <taxon>Desulfitobacteriaceae</taxon>
        <taxon>Desulfosporosinus</taxon>
    </lineage>
</organism>
<dbReference type="GO" id="GO:0032259">
    <property type="term" value="P:methylation"/>
    <property type="evidence" value="ECO:0007669"/>
    <property type="project" value="UniProtKB-KW"/>
</dbReference>
<keyword evidence="1" id="KW-0489">Methyltransferase</keyword>
<keyword evidence="1" id="KW-0808">Transferase</keyword>
<dbReference type="AlphaFoldDB" id="A0A1G8HRB5"/>